<dbReference type="GO" id="GO:0004534">
    <property type="term" value="F:5'-3' RNA exonuclease activity"/>
    <property type="evidence" value="ECO:0007669"/>
    <property type="project" value="TreeGrafter"/>
</dbReference>
<gene>
    <name evidence="2" type="ORF">DB32_001319</name>
</gene>
<feature type="signal peptide" evidence="1">
    <location>
        <begin position="1"/>
        <end position="21"/>
    </location>
</feature>
<feature type="chain" id="PRO_5002512907" description="Polymerase/histidinol phosphatase N-terminal domain-containing protein" evidence="1">
    <location>
        <begin position="22"/>
        <end position="523"/>
    </location>
</feature>
<evidence type="ECO:0000313" key="3">
    <source>
        <dbReference type="Proteomes" id="UP000034883"/>
    </source>
</evidence>
<name>A0A0F6YGP3_9BACT</name>
<evidence type="ECO:0000256" key="1">
    <source>
        <dbReference type="SAM" id="SignalP"/>
    </source>
</evidence>
<dbReference type="Gene3D" id="3.20.20.140">
    <property type="entry name" value="Metal-dependent hydrolases"/>
    <property type="match status" value="1"/>
</dbReference>
<organism evidence="2 3">
    <name type="scientific">Sandaracinus amylolyticus</name>
    <dbReference type="NCBI Taxonomy" id="927083"/>
    <lineage>
        <taxon>Bacteria</taxon>
        <taxon>Pseudomonadati</taxon>
        <taxon>Myxococcota</taxon>
        <taxon>Polyangia</taxon>
        <taxon>Polyangiales</taxon>
        <taxon>Sandaracinaceae</taxon>
        <taxon>Sandaracinus</taxon>
    </lineage>
</organism>
<keyword evidence="3" id="KW-1185">Reference proteome</keyword>
<dbReference type="STRING" id="927083.DB32_001319"/>
<dbReference type="AlphaFoldDB" id="A0A0F6YGP3"/>
<dbReference type="SUPFAM" id="SSF89550">
    <property type="entry name" value="PHP domain-like"/>
    <property type="match status" value="1"/>
</dbReference>
<dbReference type="InterPro" id="IPR052018">
    <property type="entry name" value="PHP_domain"/>
</dbReference>
<evidence type="ECO:0000313" key="2">
    <source>
        <dbReference type="EMBL" id="AKF04170.1"/>
    </source>
</evidence>
<dbReference type="InterPro" id="IPR024038">
    <property type="entry name" value="MYXO-CTERM"/>
</dbReference>
<dbReference type="EMBL" id="CP011125">
    <property type="protein sequence ID" value="AKF04170.1"/>
    <property type="molecule type" value="Genomic_DNA"/>
</dbReference>
<sequence length="523" mass="55048">MSRTAIVLGLSFLLFAPRARAQEVLEGEVPSEGDYFVIPFEVPEGVVEIEVRHDDLSDVNILDWGLFDPSGFRGYGGGNGEPAIVGIEAASRSYLPGPITPGTWNVYVGKARVDETPARYRVEIVLRDTATLAPQPERAPYAPVDALETGARWYAGDFHVHSRESGDASGTLDEIAMYAESIDLDFVMLSEHNTTSQLELYASTQAAHPALLLVPGIEVTTYQGHAMSLGGTTWIDHRLGYEGITMAEIAGAVRDDGALFSINHPSLSLGEACIGCAWSATLDGAAIDAIEIQTGALSVTSLFLPRTIMRWEELVAAGHHVVALGGSDDHRAGMGTGTFDSPIGSPTTMVWAEELSVGAILDGVRRGRTVVKLGGPDDPMIELSSPELGSESDTIVADTVTFRVRVTGAALGASVRLVRSGVPGEEIEVVGDPFEHETTMIAGASENFVRAELLIGGRPRVITSHVFVRPSTPGGPDAGVVPDAGAVGEPGGGGCSCRAMNAPSNAGAWAMLALAIVIARRRA</sequence>
<dbReference type="RefSeq" id="WP_053231541.1">
    <property type="nucleotide sequence ID" value="NZ_CP011125.1"/>
</dbReference>
<accession>A0A0F6YGP3</accession>
<protein>
    <recommendedName>
        <fullName evidence="4">Polymerase/histidinol phosphatase N-terminal domain-containing protein</fullName>
    </recommendedName>
</protein>
<dbReference type="Proteomes" id="UP000034883">
    <property type="component" value="Chromosome"/>
</dbReference>
<proteinExistence type="predicted"/>
<dbReference type="PANTHER" id="PTHR42924:SF3">
    <property type="entry name" value="POLYMERASE_HISTIDINOL PHOSPHATASE N-TERMINAL DOMAIN-CONTAINING PROTEIN"/>
    <property type="match status" value="1"/>
</dbReference>
<dbReference type="OrthoDB" id="9804333at2"/>
<keyword evidence="1" id="KW-0732">Signal</keyword>
<reference evidence="2 3" key="1">
    <citation type="submission" date="2015-03" db="EMBL/GenBank/DDBJ databases">
        <title>Genome assembly of Sandaracinus amylolyticus DSM 53668.</title>
        <authorList>
            <person name="Sharma G."/>
            <person name="Subramanian S."/>
        </authorList>
    </citation>
    <scope>NUCLEOTIDE SEQUENCE [LARGE SCALE GENOMIC DNA]</scope>
    <source>
        <strain evidence="2 3">DSM 53668</strain>
    </source>
</reference>
<dbReference type="InterPro" id="IPR016195">
    <property type="entry name" value="Pol/histidinol_Pase-like"/>
</dbReference>
<dbReference type="NCBIfam" id="TIGR03901">
    <property type="entry name" value="MYXO-CTERM"/>
    <property type="match status" value="1"/>
</dbReference>
<dbReference type="KEGG" id="samy:DB32_001319"/>
<dbReference type="PANTHER" id="PTHR42924">
    <property type="entry name" value="EXONUCLEASE"/>
    <property type="match status" value="1"/>
</dbReference>
<evidence type="ECO:0008006" key="4">
    <source>
        <dbReference type="Google" id="ProtNLM"/>
    </source>
</evidence>
<dbReference type="GO" id="GO:0035312">
    <property type="term" value="F:5'-3' DNA exonuclease activity"/>
    <property type="evidence" value="ECO:0007669"/>
    <property type="project" value="TreeGrafter"/>
</dbReference>
<dbReference type="NCBIfam" id="NF038032">
    <property type="entry name" value="CehA_McbA_metalo"/>
    <property type="match status" value="1"/>
</dbReference>